<dbReference type="AlphaFoldDB" id="A0A0G2BIC0"/>
<dbReference type="EMBL" id="LCSD01000045">
    <property type="protein sequence ID" value="KKW45464.1"/>
    <property type="molecule type" value="Genomic_DNA"/>
</dbReference>
<dbReference type="PANTHER" id="PTHR45947">
    <property type="entry name" value="SULFOQUINOVOSYL TRANSFERASE SQD2"/>
    <property type="match status" value="1"/>
</dbReference>
<dbReference type="SUPFAM" id="SSF53756">
    <property type="entry name" value="UDP-Glycosyltransferase/glycogen phosphorylase"/>
    <property type="match status" value="1"/>
</dbReference>
<proteinExistence type="predicted"/>
<keyword evidence="1" id="KW-0808">Transferase</keyword>
<sequence>QLAARGFKNLVLWPFGVDTELFKRNESSTIDPGLPKPIFVYFGRIAKEKSIEEFLDAPLPGSKLVIGDGPYRGHLESKYGRIARFVGYKKGQELVDWLSVCDVYVFPSRSETFGLTVLEGFACGLPVAAHDAMGPKDIVTNGVDGYISENLAEVAVKCLSLSREACRKKALQYSWDLSVEAFMSHQVEIRRRI</sequence>
<name>A0A0G2BIC0_9BACT</name>
<dbReference type="Gene3D" id="3.40.50.2000">
    <property type="entry name" value="Glycogen Phosphorylase B"/>
    <property type="match status" value="2"/>
</dbReference>
<dbReference type="PANTHER" id="PTHR45947:SF3">
    <property type="entry name" value="SULFOQUINOVOSYL TRANSFERASE SQD2"/>
    <property type="match status" value="1"/>
</dbReference>
<organism evidence="1 2">
    <name type="scientific">Candidatus Kaiserbacteria bacterium GW2011_GWA2_58_9</name>
    <dbReference type="NCBI Taxonomy" id="1618672"/>
    <lineage>
        <taxon>Bacteria</taxon>
        <taxon>Candidatus Kaiseribacteriota</taxon>
    </lineage>
</organism>
<accession>A0A0G2BIC0</accession>
<reference evidence="1 2" key="1">
    <citation type="journal article" date="2015" name="Nature">
        <title>rRNA introns, odd ribosomes, and small enigmatic genomes across a large radiation of phyla.</title>
        <authorList>
            <person name="Brown C.T."/>
            <person name="Hug L.A."/>
            <person name="Thomas B.C."/>
            <person name="Sharon I."/>
            <person name="Castelle C.J."/>
            <person name="Singh A."/>
            <person name="Wilkins M.J."/>
            <person name="Williams K.H."/>
            <person name="Banfield J.F."/>
        </authorList>
    </citation>
    <scope>NUCLEOTIDE SEQUENCE [LARGE SCALE GENOMIC DNA]</scope>
</reference>
<dbReference type="GO" id="GO:0016757">
    <property type="term" value="F:glycosyltransferase activity"/>
    <property type="evidence" value="ECO:0007669"/>
    <property type="project" value="TreeGrafter"/>
</dbReference>
<gene>
    <name evidence="1" type="ORF">UY98_C0045G0001</name>
</gene>
<evidence type="ECO:0000313" key="1">
    <source>
        <dbReference type="EMBL" id="KKW45464.1"/>
    </source>
</evidence>
<evidence type="ECO:0000313" key="2">
    <source>
        <dbReference type="Proteomes" id="UP000034789"/>
    </source>
</evidence>
<comment type="caution">
    <text evidence="1">The sequence shown here is derived from an EMBL/GenBank/DDBJ whole genome shotgun (WGS) entry which is preliminary data.</text>
</comment>
<dbReference type="InterPro" id="IPR050194">
    <property type="entry name" value="Glycosyltransferase_grp1"/>
</dbReference>
<protein>
    <submittedName>
        <fullName evidence="1">Glycosyl transferase, group 1</fullName>
    </submittedName>
</protein>
<dbReference type="Pfam" id="PF13692">
    <property type="entry name" value="Glyco_trans_1_4"/>
    <property type="match status" value="1"/>
</dbReference>
<dbReference type="Proteomes" id="UP000034789">
    <property type="component" value="Unassembled WGS sequence"/>
</dbReference>
<feature type="non-terminal residue" evidence="1">
    <location>
        <position position="1"/>
    </location>
</feature>